<dbReference type="InterPro" id="IPR015421">
    <property type="entry name" value="PyrdxlP-dep_Trfase_major"/>
</dbReference>
<dbReference type="SUPFAM" id="SSF53383">
    <property type="entry name" value="PLP-dependent transferases"/>
    <property type="match status" value="1"/>
</dbReference>
<proteinExistence type="inferred from homology"/>
<keyword evidence="9" id="KW-0614">Plasmid</keyword>
<dbReference type="PANTHER" id="PTHR46383">
    <property type="entry name" value="ASPARTATE AMINOTRANSFERASE"/>
    <property type="match status" value="1"/>
</dbReference>
<dbReference type="PANTHER" id="PTHR46383:SF1">
    <property type="entry name" value="ASPARTATE AMINOTRANSFERASE"/>
    <property type="match status" value="1"/>
</dbReference>
<dbReference type="Pfam" id="PF00155">
    <property type="entry name" value="Aminotran_1_2"/>
    <property type="match status" value="1"/>
</dbReference>
<comment type="similarity">
    <text evidence="2">Belongs to the class-I pyridoxal-phosphate-dependent aminotransferase family.</text>
</comment>
<protein>
    <recommendedName>
        <fullName evidence="3">aspartate transaminase</fullName>
        <ecNumber evidence="3">2.6.1.1</ecNumber>
    </recommendedName>
</protein>
<dbReference type="EMBL" id="CP132303">
    <property type="protein sequence ID" value="WLR99929.1"/>
    <property type="molecule type" value="Genomic_DNA"/>
</dbReference>
<evidence type="ECO:0000256" key="7">
    <source>
        <dbReference type="ARBA" id="ARBA00049185"/>
    </source>
</evidence>
<keyword evidence="4 9" id="KW-0032">Aminotransferase</keyword>
<dbReference type="EC" id="2.6.1.1" evidence="3"/>
<organism evidence="9 10">
    <name type="scientific">Shinella sumterensis</name>
    <dbReference type="NCBI Taxonomy" id="1967501"/>
    <lineage>
        <taxon>Bacteria</taxon>
        <taxon>Pseudomonadati</taxon>
        <taxon>Pseudomonadota</taxon>
        <taxon>Alphaproteobacteria</taxon>
        <taxon>Hyphomicrobiales</taxon>
        <taxon>Rhizobiaceae</taxon>
        <taxon>Shinella</taxon>
    </lineage>
</organism>
<dbReference type="GO" id="GO:0004069">
    <property type="term" value="F:L-aspartate:2-oxoglutarate aminotransferase activity"/>
    <property type="evidence" value="ECO:0007669"/>
    <property type="project" value="UniProtKB-EC"/>
</dbReference>
<evidence type="ECO:0000256" key="3">
    <source>
        <dbReference type="ARBA" id="ARBA00012753"/>
    </source>
</evidence>
<dbReference type="CDD" id="cd00609">
    <property type="entry name" value="AAT_like"/>
    <property type="match status" value="1"/>
</dbReference>
<keyword evidence="5" id="KW-0808">Transferase</keyword>
<dbReference type="RefSeq" id="WP_306039299.1">
    <property type="nucleotide sequence ID" value="NZ_CP132303.1"/>
</dbReference>
<evidence type="ECO:0000259" key="8">
    <source>
        <dbReference type="Pfam" id="PF00155"/>
    </source>
</evidence>
<keyword evidence="10" id="KW-1185">Reference proteome</keyword>
<evidence type="ECO:0000313" key="9">
    <source>
        <dbReference type="EMBL" id="WLR99929.1"/>
    </source>
</evidence>
<dbReference type="NCBIfam" id="NF005732">
    <property type="entry name" value="PRK07550.1"/>
    <property type="match status" value="1"/>
</dbReference>
<sequence>MPRFNPLVETLAAPPIPSVFAWADAYDGRGGAMIDFSQAVPGYPPHPDMLRLLGEYAASRAYTGYGPIEGEAVLRKAYADHLSESYGAALAAGNVHITAGCNQAFICAAMAVAGAGDAVLMTDPYYFNQETTLAMLGIKTRFAACDPKNGFLPDLAALAAGVTPDVRAIALVSPNNPTGAVYPPDMLGAIYDLCVARGIWLILDETYRDFLPAGAGQLHDLFGRKGWEDTLIGLYSFSKSFCIPGHRLGAITAGNAVVTQVAKIMDNLQICPPRSAQAAVATAIPLLAEWREENRREIARRVEALRATMAAAPDWRVGAVGAYFAFIGHPFAGTPSAAVAERLAKEAGILCLPGSYFGPGQEGYLRFAFANADVETIGKLGARLAGFSMDGA</sequence>
<evidence type="ECO:0000256" key="5">
    <source>
        <dbReference type="ARBA" id="ARBA00022679"/>
    </source>
</evidence>
<evidence type="ECO:0000313" key="10">
    <source>
        <dbReference type="Proteomes" id="UP001234585"/>
    </source>
</evidence>
<dbReference type="GO" id="GO:0006520">
    <property type="term" value="P:amino acid metabolic process"/>
    <property type="evidence" value="ECO:0007669"/>
    <property type="project" value="InterPro"/>
</dbReference>
<dbReference type="AlphaFoldDB" id="A0AA50H6C3"/>
<name>A0AA50H6C3_9HYPH</name>
<evidence type="ECO:0000256" key="1">
    <source>
        <dbReference type="ARBA" id="ARBA00001933"/>
    </source>
</evidence>
<evidence type="ECO:0000256" key="4">
    <source>
        <dbReference type="ARBA" id="ARBA00022576"/>
    </source>
</evidence>
<evidence type="ECO:0000256" key="6">
    <source>
        <dbReference type="ARBA" id="ARBA00022898"/>
    </source>
</evidence>
<gene>
    <name evidence="9" type="ORF">Q9313_17740</name>
</gene>
<dbReference type="Proteomes" id="UP001234585">
    <property type="component" value="Plasmid unnamed1"/>
</dbReference>
<accession>A0AA50H6C3</accession>
<dbReference type="InterPro" id="IPR050596">
    <property type="entry name" value="AspAT/PAT-like"/>
</dbReference>
<reference evidence="9 10" key="1">
    <citation type="submission" date="2023-08" db="EMBL/GenBank/DDBJ databases">
        <title>Pathogen: clinical or host-associated sample.</title>
        <authorList>
            <person name="Hergert J."/>
            <person name="Casey R."/>
            <person name="Wagner J."/>
            <person name="Young E.L."/>
            <person name="Oakeson K.F."/>
        </authorList>
    </citation>
    <scope>NUCLEOTIDE SEQUENCE [LARGE SCALE GENOMIC DNA]</scope>
    <source>
        <strain evidence="9 10">1760953</strain>
        <plasmid evidence="9 10">unnamed1</plasmid>
    </source>
</reference>
<dbReference type="InterPro" id="IPR015424">
    <property type="entry name" value="PyrdxlP-dep_Trfase"/>
</dbReference>
<comment type="cofactor">
    <cofactor evidence="1">
        <name>pyridoxal 5'-phosphate</name>
        <dbReference type="ChEBI" id="CHEBI:597326"/>
    </cofactor>
</comment>
<geneLocation type="plasmid" evidence="9 10">
    <name>unnamed1</name>
</geneLocation>
<evidence type="ECO:0000256" key="2">
    <source>
        <dbReference type="ARBA" id="ARBA00007441"/>
    </source>
</evidence>
<feature type="domain" description="Aminotransferase class I/classII large" evidence="8">
    <location>
        <begin position="34"/>
        <end position="380"/>
    </location>
</feature>
<dbReference type="Gene3D" id="3.40.640.10">
    <property type="entry name" value="Type I PLP-dependent aspartate aminotransferase-like (Major domain)"/>
    <property type="match status" value="1"/>
</dbReference>
<dbReference type="GO" id="GO:0030170">
    <property type="term" value="F:pyridoxal phosphate binding"/>
    <property type="evidence" value="ECO:0007669"/>
    <property type="project" value="InterPro"/>
</dbReference>
<dbReference type="InterPro" id="IPR004839">
    <property type="entry name" value="Aminotransferase_I/II_large"/>
</dbReference>
<comment type="catalytic activity">
    <reaction evidence="7">
        <text>L-aspartate + 2-oxoglutarate = oxaloacetate + L-glutamate</text>
        <dbReference type="Rhea" id="RHEA:21824"/>
        <dbReference type="ChEBI" id="CHEBI:16452"/>
        <dbReference type="ChEBI" id="CHEBI:16810"/>
        <dbReference type="ChEBI" id="CHEBI:29985"/>
        <dbReference type="ChEBI" id="CHEBI:29991"/>
        <dbReference type="EC" id="2.6.1.1"/>
    </reaction>
</comment>
<keyword evidence="6" id="KW-0663">Pyridoxal phosphate</keyword>